<reference evidence="2" key="1">
    <citation type="submission" date="2020-10" db="EMBL/GenBank/DDBJ databases">
        <authorList>
            <person name="Gilroy R."/>
        </authorList>
    </citation>
    <scope>NUCLEOTIDE SEQUENCE</scope>
    <source>
        <strain evidence="2">3924</strain>
    </source>
</reference>
<evidence type="ECO:0000313" key="3">
    <source>
        <dbReference type="Proteomes" id="UP000712007"/>
    </source>
</evidence>
<reference evidence="2" key="2">
    <citation type="journal article" date="2021" name="PeerJ">
        <title>Extensive microbial diversity within the chicken gut microbiome revealed by metagenomics and culture.</title>
        <authorList>
            <person name="Gilroy R."/>
            <person name="Ravi A."/>
            <person name="Getino M."/>
            <person name="Pursley I."/>
            <person name="Horton D.L."/>
            <person name="Alikhan N.F."/>
            <person name="Baker D."/>
            <person name="Gharbi K."/>
            <person name="Hall N."/>
            <person name="Watson M."/>
            <person name="Adriaenssens E.M."/>
            <person name="Foster-Nyarko E."/>
            <person name="Jarju S."/>
            <person name="Secka A."/>
            <person name="Antonio M."/>
            <person name="Oren A."/>
            <person name="Chaudhuri R.R."/>
            <person name="La Ragione R."/>
            <person name="Hildebrand F."/>
            <person name="Pallen M.J."/>
        </authorList>
    </citation>
    <scope>NUCLEOTIDE SEQUENCE</scope>
    <source>
        <strain evidence="2">3924</strain>
    </source>
</reference>
<sequence length="304" mass="34032">MKTRLYIMAVMAMVALPACDDIQFGDKENEAIKVYLQDTGTEMTDGSSVILEKFLGVNDSIVFCGYVENVSDSDVTLQVRVEYEDSNIRHIFCGNDGEPLSADSVYDISGGAVSPGVITVFSARVFPMKDTTLKEDTKVTYTFYAKEFPTKAVKIDVIYRYEQYKVKHGIKVYQGDMYEYEGVELANDTSIVVDDTYPNGVNFSGYVENIGEDYVNMKVKVKMKSDGATQMLVPGADVCLPTSDDYTIARDVLPEAIKGFTAICEPYDRSVAADYEAVYTFYTEQYPEDTVVVNVTFRYVPEKQ</sequence>
<dbReference type="EMBL" id="JADIMV010000128">
    <property type="protein sequence ID" value="MBO8440437.1"/>
    <property type="molecule type" value="Genomic_DNA"/>
</dbReference>
<protein>
    <submittedName>
        <fullName evidence="2">Uncharacterized protein</fullName>
    </submittedName>
</protein>
<feature type="chain" id="PRO_5037553478" evidence="1">
    <location>
        <begin position="21"/>
        <end position="304"/>
    </location>
</feature>
<organism evidence="2 3">
    <name type="scientific">Candidatus Aphodosoma intestinipullorum</name>
    <dbReference type="NCBI Taxonomy" id="2840674"/>
    <lineage>
        <taxon>Bacteria</taxon>
        <taxon>Pseudomonadati</taxon>
        <taxon>Bacteroidota</taxon>
        <taxon>Bacteroidia</taxon>
        <taxon>Bacteroidales</taxon>
        <taxon>Candidatus Aphodosoma</taxon>
    </lineage>
</organism>
<feature type="signal peptide" evidence="1">
    <location>
        <begin position="1"/>
        <end position="20"/>
    </location>
</feature>
<dbReference type="AlphaFoldDB" id="A0A940DM11"/>
<keyword evidence="1" id="KW-0732">Signal</keyword>
<proteinExistence type="predicted"/>
<accession>A0A940DM11</accession>
<name>A0A940DM11_9BACT</name>
<comment type="caution">
    <text evidence="2">The sequence shown here is derived from an EMBL/GenBank/DDBJ whole genome shotgun (WGS) entry which is preliminary data.</text>
</comment>
<gene>
    <name evidence="2" type="ORF">IAC51_07290</name>
</gene>
<dbReference type="Proteomes" id="UP000712007">
    <property type="component" value="Unassembled WGS sequence"/>
</dbReference>
<evidence type="ECO:0000256" key="1">
    <source>
        <dbReference type="SAM" id="SignalP"/>
    </source>
</evidence>
<evidence type="ECO:0000313" key="2">
    <source>
        <dbReference type="EMBL" id="MBO8440437.1"/>
    </source>
</evidence>